<feature type="transmembrane region" description="Helical" evidence="1">
    <location>
        <begin position="6"/>
        <end position="28"/>
    </location>
</feature>
<protein>
    <recommendedName>
        <fullName evidence="4">Glycosyltransferase, catalytic subunit of cellulose synthase and poly-beta-1,6-N-acetylglucosamine synthase</fullName>
    </recommendedName>
</protein>
<feature type="transmembrane region" description="Helical" evidence="1">
    <location>
        <begin position="326"/>
        <end position="345"/>
    </location>
</feature>
<sequence>MYVLLILFHLLEAVVIINLIFPVFLWIIQLFASKKNYNQISDSSIEPDYAIIVTAYQQVTLIPGVVKSILNINYTNYIIYIVADNCDISSLVFDDNKVVVLRPEEVLASNVKSHFYAINNFKRPHERLTIIDSDNLVDADYLLEMNKVFGLGYQAVQGVRAAKNLNTNYACLDAANDIYYRYVDKKLLTDAGSSSSLSGSGMAFTTNIYVECLKNIDSNGAGFDKILQYELVIRKLKIAFADKAIVLDEKTSKSDQLVKQRARWINTWFKFFKLGLRMTFSGIINFNWNQFLFGIMLCRPPLFILLFLTIFCFAVNVFIIPEMAVLFAILAVCFVVVFMKSLSYFKADQKIYKSLMDIPKFIYFQVLALLKAKSANKISVATEHYVEEKTINN</sequence>
<accession>A0ABP7QEH9</accession>
<keyword evidence="1" id="KW-0472">Membrane</keyword>
<evidence type="ECO:0000313" key="3">
    <source>
        <dbReference type="Proteomes" id="UP001501081"/>
    </source>
</evidence>
<keyword evidence="3" id="KW-1185">Reference proteome</keyword>
<keyword evidence="1" id="KW-0812">Transmembrane</keyword>
<organism evidence="2 3">
    <name type="scientific">Pedobacter ginsengiterrae</name>
    <dbReference type="NCBI Taxonomy" id="871696"/>
    <lineage>
        <taxon>Bacteria</taxon>
        <taxon>Pseudomonadati</taxon>
        <taxon>Bacteroidota</taxon>
        <taxon>Sphingobacteriia</taxon>
        <taxon>Sphingobacteriales</taxon>
        <taxon>Sphingobacteriaceae</taxon>
        <taxon>Pedobacter</taxon>
    </lineage>
</organism>
<keyword evidence="1" id="KW-1133">Transmembrane helix</keyword>
<dbReference type="SUPFAM" id="SSF53448">
    <property type="entry name" value="Nucleotide-diphospho-sugar transferases"/>
    <property type="match status" value="1"/>
</dbReference>
<dbReference type="Proteomes" id="UP001501081">
    <property type="component" value="Unassembled WGS sequence"/>
</dbReference>
<proteinExistence type="predicted"/>
<dbReference type="EMBL" id="BAABAK010000019">
    <property type="protein sequence ID" value="GAA3980610.1"/>
    <property type="molecule type" value="Genomic_DNA"/>
</dbReference>
<feature type="transmembrane region" description="Helical" evidence="1">
    <location>
        <begin position="302"/>
        <end position="320"/>
    </location>
</feature>
<comment type="caution">
    <text evidence="2">The sequence shown here is derived from an EMBL/GenBank/DDBJ whole genome shotgun (WGS) entry which is preliminary data.</text>
</comment>
<evidence type="ECO:0008006" key="4">
    <source>
        <dbReference type="Google" id="ProtNLM"/>
    </source>
</evidence>
<dbReference type="InterPro" id="IPR029044">
    <property type="entry name" value="Nucleotide-diphossugar_trans"/>
</dbReference>
<dbReference type="Pfam" id="PF13641">
    <property type="entry name" value="Glyco_tranf_2_3"/>
    <property type="match status" value="1"/>
</dbReference>
<evidence type="ECO:0000256" key="1">
    <source>
        <dbReference type="SAM" id="Phobius"/>
    </source>
</evidence>
<reference evidence="3" key="1">
    <citation type="journal article" date="2019" name="Int. J. Syst. Evol. Microbiol.">
        <title>The Global Catalogue of Microorganisms (GCM) 10K type strain sequencing project: providing services to taxonomists for standard genome sequencing and annotation.</title>
        <authorList>
            <consortium name="The Broad Institute Genomics Platform"/>
            <consortium name="The Broad Institute Genome Sequencing Center for Infectious Disease"/>
            <person name="Wu L."/>
            <person name="Ma J."/>
        </authorList>
    </citation>
    <scope>NUCLEOTIDE SEQUENCE [LARGE SCALE GENOMIC DNA]</scope>
    <source>
        <strain evidence="3">JCM 17338</strain>
    </source>
</reference>
<dbReference type="RefSeq" id="WP_344769261.1">
    <property type="nucleotide sequence ID" value="NZ_BAABAK010000019.1"/>
</dbReference>
<evidence type="ECO:0000313" key="2">
    <source>
        <dbReference type="EMBL" id="GAA3980610.1"/>
    </source>
</evidence>
<dbReference type="Gene3D" id="3.90.550.10">
    <property type="entry name" value="Spore Coat Polysaccharide Biosynthesis Protein SpsA, Chain A"/>
    <property type="match status" value="1"/>
</dbReference>
<gene>
    <name evidence="2" type="ORF">GCM10022246_35920</name>
</gene>
<name>A0ABP7QEH9_9SPHI</name>